<sequence length="443" mass="50653">MMIKIQQGREEINSNGGIILTGALLRLNGWEKIDRMQGQRIKHGEIGHRDILKIAAALLALGRNDFADVDLYRNDPLFKEALNLRKIPSAETLRQRLNDLGLCNAEQTLTDDCLVEFLRKVNDFGKIQTRYAQYIPLDIDVSVMLQPNCKKEGVSWTYHNENGYAPIFCHIGTNGYMLANELRPGSQHSAKGAVEFVKRCLESARRIGLSMEKLLVRVDSGHDDSRFIGTLYDSGVNFIVKHNLRSENREQYLALAKRCGEKFPSRDGKDIYRCILSHCKPDGLEDKPLFLVVEVTRRQTDADGQPLLLPELEVSTWWTNLPESEAICIELYRAHATSEQFHSELKSDMGLERLPSGKFATNALILNLAALAYNCLRRIGQEALTRKEIWPVKIDVTRRRLRSVLQDLIYVGCKFTRHANVFIVKFGRHCPWFKCFREVYAKC</sequence>
<proteinExistence type="predicted"/>
<name>A0A847D5B6_9LACT</name>
<dbReference type="Pfam" id="PF13701">
    <property type="entry name" value="DDE_Tnp_1_4"/>
    <property type="match status" value="1"/>
</dbReference>
<evidence type="ECO:0000313" key="3">
    <source>
        <dbReference type="Proteomes" id="UP000589373"/>
    </source>
</evidence>
<dbReference type="InterPro" id="IPR025668">
    <property type="entry name" value="Tnp_DDE_dom"/>
</dbReference>
<dbReference type="EMBL" id="JAAZCD010000154">
    <property type="protein sequence ID" value="NLD31946.1"/>
    <property type="molecule type" value="Genomic_DNA"/>
</dbReference>
<feature type="domain" description="Transposase DDE" evidence="1">
    <location>
        <begin position="10"/>
        <end position="441"/>
    </location>
</feature>
<accession>A0A847D5B6</accession>
<reference evidence="2 3" key="1">
    <citation type="journal article" date="2020" name="Biotechnol. Biofuels">
        <title>New insights from the biogas microbiome by comprehensive genome-resolved metagenomics of nearly 1600 species originating from multiple anaerobic digesters.</title>
        <authorList>
            <person name="Campanaro S."/>
            <person name="Treu L."/>
            <person name="Rodriguez-R L.M."/>
            <person name="Kovalovszki A."/>
            <person name="Ziels R.M."/>
            <person name="Maus I."/>
            <person name="Zhu X."/>
            <person name="Kougias P.G."/>
            <person name="Basile A."/>
            <person name="Luo G."/>
            <person name="Schluter A."/>
            <person name="Konstantinidis K.T."/>
            <person name="Angelidaki I."/>
        </authorList>
    </citation>
    <scope>NUCLEOTIDE SEQUENCE [LARGE SCALE GENOMIC DNA]</scope>
    <source>
        <strain evidence="2">AS07pgkLD_105</strain>
    </source>
</reference>
<evidence type="ECO:0000259" key="1">
    <source>
        <dbReference type="Pfam" id="PF13701"/>
    </source>
</evidence>
<dbReference type="InterPro" id="IPR012337">
    <property type="entry name" value="RNaseH-like_sf"/>
</dbReference>
<dbReference type="SUPFAM" id="SSF53098">
    <property type="entry name" value="Ribonuclease H-like"/>
    <property type="match status" value="1"/>
</dbReference>
<dbReference type="InterPro" id="IPR047960">
    <property type="entry name" value="Transpos_IS1380"/>
</dbReference>
<organism evidence="2 3">
    <name type="scientific">Trichococcus flocculiformis</name>
    <dbReference type="NCBI Taxonomy" id="82803"/>
    <lineage>
        <taxon>Bacteria</taxon>
        <taxon>Bacillati</taxon>
        <taxon>Bacillota</taxon>
        <taxon>Bacilli</taxon>
        <taxon>Lactobacillales</taxon>
        <taxon>Carnobacteriaceae</taxon>
        <taxon>Trichococcus</taxon>
    </lineage>
</organism>
<evidence type="ECO:0000313" key="2">
    <source>
        <dbReference type="EMBL" id="NLD31946.1"/>
    </source>
</evidence>
<dbReference type="NCBIfam" id="NF033539">
    <property type="entry name" value="transpos_IS1380"/>
    <property type="match status" value="1"/>
</dbReference>
<dbReference type="Proteomes" id="UP000589373">
    <property type="component" value="Unassembled WGS sequence"/>
</dbReference>
<gene>
    <name evidence="2" type="ORF">GX662_06750</name>
</gene>
<comment type="caution">
    <text evidence="2">The sequence shown here is derived from an EMBL/GenBank/DDBJ whole genome shotgun (WGS) entry which is preliminary data.</text>
</comment>
<dbReference type="AlphaFoldDB" id="A0A847D5B6"/>
<dbReference type="RefSeq" id="WP_276645905.1">
    <property type="nucleotide sequence ID" value="NZ_JAAZCD010000154.1"/>
</dbReference>
<protein>
    <submittedName>
        <fullName evidence="2">IS1380 family transposase</fullName>
    </submittedName>
</protein>